<evidence type="ECO:0008006" key="4">
    <source>
        <dbReference type="Google" id="ProtNLM"/>
    </source>
</evidence>
<proteinExistence type="predicted"/>
<comment type="caution">
    <text evidence="2">The sequence shown here is derived from an EMBL/GenBank/DDBJ whole genome shotgun (WGS) entry which is preliminary data.</text>
</comment>
<gene>
    <name evidence="2" type="ORF">PHLCEN_2v4338</name>
</gene>
<dbReference type="PANTHER" id="PTHR38849">
    <property type="entry name" value="SMALL SECRETED PROTEIN"/>
    <property type="match status" value="1"/>
</dbReference>
<evidence type="ECO:0000256" key="1">
    <source>
        <dbReference type="SAM" id="SignalP"/>
    </source>
</evidence>
<name>A0A2R6PVF7_9APHY</name>
<keyword evidence="3" id="KW-1185">Reference proteome</keyword>
<feature type="chain" id="PRO_5015352370" description="Small secreted protein" evidence="1">
    <location>
        <begin position="22"/>
        <end position="178"/>
    </location>
</feature>
<evidence type="ECO:0000313" key="3">
    <source>
        <dbReference type="Proteomes" id="UP000186601"/>
    </source>
</evidence>
<dbReference type="PANTHER" id="PTHR38849:SF1">
    <property type="entry name" value="SMALL SECRETED PROTEIN"/>
    <property type="match status" value="1"/>
</dbReference>
<protein>
    <recommendedName>
        <fullName evidence="4">Small secreted protein</fullName>
    </recommendedName>
</protein>
<organism evidence="2 3">
    <name type="scientific">Hermanssonia centrifuga</name>
    <dbReference type="NCBI Taxonomy" id="98765"/>
    <lineage>
        <taxon>Eukaryota</taxon>
        <taxon>Fungi</taxon>
        <taxon>Dikarya</taxon>
        <taxon>Basidiomycota</taxon>
        <taxon>Agaricomycotina</taxon>
        <taxon>Agaricomycetes</taxon>
        <taxon>Polyporales</taxon>
        <taxon>Meruliaceae</taxon>
        <taxon>Hermanssonia</taxon>
    </lineage>
</organism>
<accession>A0A2R6PVF7</accession>
<evidence type="ECO:0000313" key="2">
    <source>
        <dbReference type="EMBL" id="PSR97275.1"/>
    </source>
</evidence>
<keyword evidence="1" id="KW-0732">Signal</keyword>
<dbReference type="AlphaFoldDB" id="A0A2R6PVF7"/>
<feature type="signal peptide" evidence="1">
    <location>
        <begin position="1"/>
        <end position="21"/>
    </location>
</feature>
<dbReference type="EMBL" id="MLYV02000441">
    <property type="protein sequence ID" value="PSR97275.1"/>
    <property type="molecule type" value="Genomic_DNA"/>
</dbReference>
<dbReference type="OrthoDB" id="2151417at2759"/>
<dbReference type="Proteomes" id="UP000186601">
    <property type="component" value="Unassembled WGS sequence"/>
</dbReference>
<sequence>MVRLTAALALIIPALISLTGAAPVPSVGSAVKRAAFVLQDYADFQISDGKTGTAQAEAAAVFLDPFDGVDLATVDDDTQNAIQTMREAAEDAETDQFNPAIADASGAAATALQNGKIKNKVLKLTGEVQVLNIKIAKANASGDDTSDLEDQLSTETKKLNTNIATDVKNAGQVSKGVV</sequence>
<reference evidence="2 3" key="1">
    <citation type="submission" date="2018-02" db="EMBL/GenBank/DDBJ databases">
        <title>Genome sequence of the basidiomycete white-rot fungus Phlebia centrifuga.</title>
        <authorList>
            <person name="Granchi Z."/>
            <person name="Peng M."/>
            <person name="de Vries R.P."/>
            <person name="Hilden K."/>
            <person name="Makela M.R."/>
            <person name="Grigoriev I."/>
            <person name="Riley R."/>
        </authorList>
    </citation>
    <scope>NUCLEOTIDE SEQUENCE [LARGE SCALE GENOMIC DNA]</scope>
    <source>
        <strain evidence="2 3">FBCC195</strain>
    </source>
</reference>